<dbReference type="Proteomes" id="UP000199341">
    <property type="component" value="Unassembled WGS sequence"/>
</dbReference>
<dbReference type="GO" id="GO:0032993">
    <property type="term" value="C:protein-DNA complex"/>
    <property type="evidence" value="ECO:0007669"/>
    <property type="project" value="TreeGrafter"/>
</dbReference>
<dbReference type="Gene3D" id="1.10.10.10">
    <property type="entry name" value="Winged helix-like DNA-binding domain superfamily/Winged helix DNA-binding domain"/>
    <property type="match status" value="1"/>
</dbReference>
<name>A0A1H0GX88_9ACTN</name>
<dbReference type="SUPFAM" id="SSF53850">
    <property type="entry name" value="Periplasmic binding protein-like II"/>
    <property type="match status" value="1"/>
</dbReference>
<evidence type="ECO:0000313" key="6">
    <source>
        <dbReference type="EMBL" id="SDO11490.1"/>
    </source>
</evidence>
<comment type="similarity">
    <text evidence="1">Belongs to the LysR transcriptional regulatory family.</text>
</comment>
<dbReference type="AlphaFoldDB" id="A0A1H0GX88"/>
<dbReference type="PRINTS" id="PR00039">
    <property type="entry name" value="HTHLYSR"/>
</dbReference>
<proteinExistence type="inferred from homology"/>
<dbReference type="OrthoDB" id="3181812at2"/>
<protein>
    <submittedName>
        <fullName evidence="6">DNA-binding transcriptional regulator, LysR family</fullName>
    </submittedName>
</protein>
<sequence>MELRQLAYLVAVADEGGFTRAADRLHVAQPGVSAQIKQLEKELGQPLFDRSGRRVRLTAAGQAVLPYARAALAAVDGARLAVQELTGLLRGHVAIGTVTSLGTDLEVPRLLGEFRAAHPGVDVTLAEDTSDRLLAGLLDGRYDLAFAGLAGDPPEGIAAQTVVDTALVAAVTADDPLAAGGKRSVPLAALRGRPLIALPRGTGMRAALDAGCAAAGFTPRIAFEAGNPEVLADLAERGLGVALLPAGLAASRPALRALPLTRPPLRSTLALAWRPSPPPTPAATAFTAHARRFLAHKGRG</sequence>
<evidence type="ECO:0000259" key="5">
    <source>
        <dbReference type="PROSITE" id="PS50931"/>
    </source>
</evidence>
<accession>A0A1H0GX88</accession>
<keyword evidence="2" id="KW-0805">Transcription regulation</keyword>
<evidence type="ECO:0000256" key="3">
    <source>
        <dbReference type="ARBA" id="ARBA00023125"/>
    </source>
</evidence>
<dbReference type="Pfam" id="PF00126">
    <property type="entry name" value="HTH_1"/>
    <property type="match status" value="1"/>
</dbReference>
<feature type="domain" description="HTH lysR-type" evidence="5">
    <location>
        <begin position="1"/>
        <end position="58"/>
    </location>
</feature>
<dbReference type="PANTHER" id="PTHR30346:SF28">
    <property type="entry name" value="HTH-TYPE TRANSCRIPTIONAL REGULATOR CYNR"/>
    <property type="match status" value="1"/>
</dbReference>
<dbReference type="SUPFAM" id="SSF46785">
    <property type="entry name" value="Winged helix' DNA-binding domain"/>
    <property type="match status" value="1"/>
</dbReference>
<evidence type="ECO:0000256" key="2">
    <source>
        <dbReference type="ARBA" id="ARBA00023015"/>
    </source>
</evidence>
<dbReference type="RefSeq" id="WP_093785487.1">
    <property type="nucleotide sequence ID" value="NZ_FNIE01000007.1"/>
</dbReference>
<dbReference type="GO" id="GO:0003700">
    <property type="term" value="F:DNA-binding transcription factor activity"/>
    <property type="evidence" value="ECO:0007669"/>
    <property type="project" value="InterPro"/>
</dbReference>
<keyword evidence="3 6" id="KW-0238">DNA-binding</keyword>
<reference evidence="6 7" key="1">
    <citation type="submission" date="2016-10" db="EMBL/GenBank/DDBJ databases">
        <authorList>
            <person name="de Groot N.N."/>
        </authorList>
    </citation>
    <scope>NUCLEOTIDE SEQUENCE [LARGE SCALE GENOMIC DNA]</scope>
    <source>
        <strain evidence="6 7">CGMCC 4.2022</strain>
    </source>
</reference>
<dbReference type="PROSITE" id="PS50931">
    <property type="entry name" value="HTH_LYSR"/>
    <property type="match status" value="1"/>
</dbReference>
<evidence type="ECO:0000256" key="4">
    <source>
        <dbReference type="ARBA" id="ARBA00023163"/>
    </source>
</evidence>
<dbReference type="InterPro" id="IPR036388">
    <property type="entry name" value="WH-like_DNA-bd_sf"/>
</dbReference>
<keyword evidence="4" id="KW-0804">Transcription</keyword>
<dbReference type="Gene3D" id="3.40.190.290">
    <property type="match status" value="1"/>
</dbReference>
<evidence type="ECO:0000256" key="1">
    <source>
        <dbReference type="ARBA" id="ARBA00009437"/>
    </source>
</evidence>
<dbReference type="InterPro" id="IPR005119">
    <property type="entry name" value="LysR_subst-bd"/>
</dbReference>
<dbReference type="InterPro" id="IPR036390">
    <property type="entry name" value="WH_DNA-bd_sf"/>
</dbReference>
<gene>
    <name evidence="6" type="ORF">SAMN05216259_107318</name>
</gene>
<evidence type="ECO:0000313" key="7">
    <source>
        <dbReference type="Proteomes" id="UP000199341"/>
    </source>
</evidence>
<dbReference type="GO" id="GO:0003677">
    <property type="term" value="F:DNA binding"/>
    <property type="evidence" value="ECO:0007669"/>
    <property type="project" value="UniProtKB-KW"/>
</dbReference>
<organism evidence="6 7">
    <name type="scientific">Actinacidiphila guanduensis</name>
    <dbReference type="NCBI Taxonomy" id="310781"/>
    <lineage>
        <taxon>Bacteria</taxon>
        <taxon>Bacillati</taxon>
        <taxon>Actinomycetota</taxon>
        <taxon>Actinomycetes</taxon>
        <taxon>Kitasatosporales</taxon>
        <taxon>Streptomycetaceae</taxon>
        <taxon>Actinacidiphila</taxon>
    </lineage>
</organism>
<dbReference type="FunFam" id="1.10.10.10:FF:000001">
    <property type="entry name" value="LysR family transcriptional regulator"/>
    <property type="match status" value="1"/>
</dbReference>
<dbReference type="Pfam" id="PF03466">
    <property type="entry name" value="LysR_substrate"/>
    <property type="match status" value="1"/>
</dbReference>
<dbReference type="PANTHER" id="PTHR30346">
    <property type="entry name" value="TRANSCRIPTIONAL DUAL REGULATOR HCAR-RELATED"/>
    <property type="match status" value="1"/>
</dbReference>
<keyword evidence="7" id="KW-1185">Reference proteome</keyword>
<dbReference type="EMBL" id="FNIE01000007">
    <property type="protein sequence ID" value="SDO11490.1"/>
    <property type="molecule type" value="Genomic_DNA"/>
</dbReference>
<dbReference type="InterPro" id="IPR000847">
    <property type="entry name" value="LysR_HTH_N"/>
</dbReference>